<sequence length="417" mass="45942">MKSLLLILVLTLLLAGCQSAEPKELVVLKVAYPFAQKLYRDYGFGFEKKYPHIQIQFASDSPESGSDADIVYFQSLAEFREQIERGALVSLAIRYRDDKELERVSPIVTTLLSSAADNGELYGAAPSFEGTGVFYNKDLFAKYGVESPRSGMSWKDLLALAARFPRENDEGEKLYGFDSSYTVNASLKFWLEAGRTEGLSYLQPPSGKVTINTERWRILLEGIIGSLRSAALFEGDSPAEPFLTGQAAMKLGNLSSAYNFEQFAKMGTSSPVNWAVSAPPSDPGQPDRSRYYELHHIFAISAQSPHPEEAWELLRFMLADADNIREMADVSNKGIPSITDYLRPMAGKESLSGLYALDAEPRDPNPYGWADADLVNALQEAMAPAFEQAIRGELTVEQALAAMEQAGQLAVDAKLTK</sequence>
<comment type="caution">
    <text evidence="2">The sequence shown here is derived from an EMBL/GenBank/DDBJ whole genome shotgun (WGS) entry which is preliminary data.</text>
</comment>
<evidence type="ECO:0000313" key="2">
    <source>
        <dbReference type="EMBL" id="MFC4302226.1"/>
    </source>
</evidence>
<gene>
    <name evidence="2" type="ORF">ACFO1S_02080</name>
</gene>
<evidence type="ECO:0000313" key="3">
    <source>
        <dbReference type="Proteomes" id="UP001595755"/>
    </source>
</evidence>
<dbReference type="InterPro" id="IPR006059">
    <property type="entry name" value="SBP"/>
</dbReference>
<dbReference type="PANTHER" id="PTHR43649">
    <property type="entry name" value="ARABINOSE-BINDING PROTEIN-RELATED"/>
    <property type="match status" value="1"/>
</dbReference>
<keyword evidence="1" id="KW-0732">Signal</keyword>
<accession>A0ABV8S4F2</accession>
<organism evidence="2 3">
    <name type="scientific">Cohnella boryungensis</name>
    <dbReference type="NCBI Taxonomy" id="768479"/>
    <lineage>
        <taxon>Bacteria</taxon>
        <taxon>Bacillati</taxon>
        <taxon>Bacillota</taxon>
        <taxon>Bacilli</taxon>
        <taxon>Bacillales</taxon>
        <taxon>Paenibacillaceae</taxon>
        <taxon>Cohnella</taxon>
    </lineage>
</organism>
<evidence type="ECO:0000256" key="1">
    <source>
        <dbReference type="SAM" id="SignalP"/>
    </source>
</evidence>
<dbReference type="RefSeq" id="WP_378126277.1">
    <property type="nucleotide sequence ID" value="NZ_JBHSED010000003.1"/>
</dbReference>
<dbReference type="Pfam" id="PF01547">
    <property type="entry name" value="SBP_bac_1"/>
    <property type="match status" value="1"/>
</dbReference>
<proteinExistence type="predicted"/>
<keyword evidence="3" id="KW-1185">Reference proteome</keyword>
<dbReference type="PANTHER" id="PTHR43649:SF12">
    <property type="entry name" value="DIACETYLCHITOBIOSE BINDING PROTEIN DASA"/>
    <property type="match status" value="1"/>
</dbReference>
<reference evidence="3" key="1">
    <citation type="journal article" date="2019" name="Int. J. Syst. Evol. Microbiol.">
        <title>The Global Catalogue of Microorganisms (GCM) 10K type strain sequencing project: providing services to taxonomists for standard genome sequencing and annotation.</title>
        <authorList>
            <consortium name="The Broad Institute Genomics Platform"/>
            <consortium name="The Broad Institute Genome Sequencing Center for Infectious Disease"/>
            <person name="Wu L."/>
            <person name="Ma J."/>
        </authorList>
    </citation>
    <scope>NUCLEOTIDE SEQUENCE [LARGE SCALE GENOMIC DNA]</scope>
    <source>
        <strain evidence="3">CGMCC 4.1641</strain>
    </source>
</reference>
<protein>
    <submittedName>
        <fullName evidence="2">Extracellular solute-binding protein</fullName>
    </submittedName>
</protein>
<dbReference type="PROSITE" id="PS51257">
    <property type="entry name" value="PROKAR_LIPOPROTEIN"/>
    <property type="match status" value="1"/>
</dbReference>
<dbReference type="InterPro" id="IPR050490">
    <property type="entry name" value="Bact_solute-bd_prot1"/>
</dbReference>
<dbReference type="Proteomes" id="UP001595755">
    <property type="component" value="Unassembled WGS sequence"/>
</dbReference>
<name>A0ABV8S4F2_9BACL</name>
<dbReference type="EMBL" id="JBHSED010000003">
    <property type="protein sequence ID" value="MFC4302226.1"/>
    <property type="molecule type" value="Genomic_DNA"/>
</dbReference>
<feature type="chain" id="PRO_5045849184" evidence="1">
    <location>
        <begin position="21"/>
        <end position="417"/>
    </location>
</feature>
<dbReference type="SUPFAM" id="SSF53850">
    <property type="entry name" value="Periplasmic binding protein-like II"/>
    <property type="match status" value="1"/>
</dbReference>
<dbReference type="Gene3D" id="3.40.190.10">
    <property type="entry name" value="Periplasmic binding protein-like II"/>
    <property type="match status" value="1"/>
</dbReference>
<feature type="signal peptide" evidence="1">
    <location>
        <begin position="1"/>
        <end position="20"/>
    </location>
</feature>